<feature type="compositionally biased region" description="Polar residues" evidence="1">
    <location>
        <begin position="98"/>
        <end position="107"/>
    </location>
</feature>
<dbReference type="AlphaFoldDB" id="A0A5B0MEU7"/>
<accession>A0A5B0MEU7</accession>
<evidence type="ECO:0000256" key="1">
    <source>
        <dbReference type="SAM" id="MobiDB-lite"/>
    </source>
</evidence>
<dbReference type="Proteomes" id="UP000324748">
    <property type="component" value="Unassembled WGS sequence"/>
</dbReference>
<gene>
    <name evidence="2" type="ORF">PGT21_030631</name>
</gene>
<comment type="caution">
    <text evidence="2">The sequence shown here is derived from an EMBL/GenBank/DDBJ whole genome shotgun (WGS) entry which is preliminary data.</text>
</comment>
<keyword evidence="3" id="KW-1185">Reference proteome</keyword>
<reference evidence="2 3" key="1">
    <citation type="submission" date="2019-05" db="EMBL/GenBank/DDBJ databases">
        <title>Emergence of the Ug99 lineage of the wheat stem rust pathogen through somatic hybridization.</title>
        <authorList>
            <person name="Li F."/>
            <person name="Upadhyaya N.M."/>
            <person name="Sperschneider J."/>
            <person name="Matny O."/>
            <person name="Nguyen-Phuc H."/>
            <person name="Mago R."/>
            <person name="Raley C."/>
            <person name="Miller M.E."/>
            <person name="Silverstein K.A.T."/>
            <person name="Henningsen E."/>
            <person name="Hirsch C.D."/>
            <person name="Visser B."/>
            <person name="Pretorius Z.A."/>
            <person name="Steffenson B.J."/>
            <person name="Schwessinger B."/>
            <person name="Dodds P.N."/>
            <person name="Figueroa M."/>
        </authorList>
    </citation>
    <scope>NUCLEOTIDE SEQUENCE [LARGE SCALE GENOMIC DNA]</scope>
    <source>
        <strain evidence="2">21-0</strain>
    </source>
</reference>
<feature type="region of interest" description="Disordered" evidence="1">
    <location>
        <begin position="74"/>
        <end position="142"/>
    </location>
</feature>
<protein>
    <submittedName>
        <fullName evidence="2">Uncharacterized protein</fullName>
    </submittedName>
</protein>
<sequence>MSRAVDAKTEAANLTLSMILITTLTRRLSYQLYIAAWLFTLALKSCELFDLNKLPTEYFDEAFPSVSAEISRGKFKEHPVQHSTLSPPTRRARLSHDQVGSSNSGSINEFDWGSNPSRQVGQSSGGGSKSVPHLDNDLSDTDLPGIPAVEEKDWDELDFSHFITRGIVIEELLHTFSERFKSQVTSQDCRSRHWGLVDPHPTVSTARIDVAVEDPYKLAKVLHYDLASTQTAKHLYMLYKFLVVSLFKLHGEYLTQINIPVLHHRNQHEKLLEWLDKQIFSPGDSHPVLGIAPESDLTWESGGPGLQYYGDIQKKLVLYFSDDKRSDPNICASAILKPYRTEHAKEYLALRQPSGSFLEDPNRLSIKPDFLLILEYLSNMAKKLKINLLNSDDRHSKQALEHSALVSPYVSKFEKRFRTSEIEKGDVRSYYPTLKITMCFHDHKPGPKPLRMIDPAGKIYKFNELRSQLRKLMKALDCLTIGAMSELKIRLSDKDLKIRRKSVFEFLVDSIIQPKGSLPLIGRAESPDGIAPWFSNSHGNPVSFGEIQLKIMKYMTDYLEEEDLIQIPAFVLSAWHYANPKYELELD</sequence>
<name>A0A5B0MEU7_PUCGR</name>
<evidence type="ECO:0000313" key="2">
    <source>
        <dbReference type="EMBL" id="KAA1075181.1"/>
    </source>
</evidence>
<proteinExistence type="predicted"/>
<evidence type="ECO:0000313" key="3">
    <source>
        <dbReference type="Proteomes" id="UP000324748"/>
    </source>
</evidence>
<organism evidence="2 3">
    <name type="scientific">Puccinia graminis f. sp. tritici</name>
    <dbReference type="NCBI Taxonomy" id="56615"/>
    <lineage>
        <taxon>Eukaryota</taxon>
        <taxon>Fungi</taxon>
        <taxon>Dikarya</taxon>
        <taxon>Basidiomycota</taxon>
        <taxon>Pucciniomycotina</taxon>
        <taxon>Pucciniomycetes</taxon>
        <taxon>Pucciniales</taxon>
        <taxon>Pucciniaceae</taxon>
        <taxon>Puccinia</taxon>
    </lineage>
</organism>
<dbReference type="EMBL" id="VSWC01000157">
    <property type="protein sequence ID" value="KAA1075181.1"/>
    <property type="molecule type" value="Genomic_DNA"/>
</dbReference>
<dbReference type="OrthoDB" id="10295839at2759"/>